<comment type="caution">
    <text evidence="2">The sequence shown here is derived from an EMBL/GenBank/DDBJ whole genome shotgun (WGS) entry which is preliminary data.</text>
</comment>
<dbReference type="EMBL" id="WUMV01000001">
    <property type="protein sequence ID" value="MXN63775.1"/>
    <property type="molecule type" value="Genomic_DNA"/>
</dbReference>
<evidence type="ECO:0000313" key="3">
    <source>
        <dbReference type="Proteomes" id="UP000433101"/>
    </source>
</evidence>
<dbReference type="Pfam" id="PF01471">
    <property type="entry name" value="PG_binding_1"/>
    <property type="match status" value="1"/>
</dbReference>
<keyword evidence="3" id="KW-1185">Reference proteome</keyword>
<dbReference type="SUPFAM" id="SSF47090">
    <property type="entry name" value="PGBD-like"/>
    <property type="match status" value="1"/>
</dbReference>
<dbReference type="RefSeq" id="WP_160774007.1">
    <property type="nucleotide sequence ID" value="NZ_WUMV01000001.1"/>
</dbReference>
<dbReference type="InterPro" id="IPR002477">
    <property type="entry name" value="Peptidoglycan-bd-like"/>
</dbReference>
<name>A0A7X3LRJ7_9HYPH</name>
<dbReference type="Proteomes" id="UP000433101">
    <property type="component" value="Unassembled WGS sequence"/>
</dbReference>
<accession>A0A7X3LRJ7</accession>
<dbReference type="Gene3D" id="1.10.101.10">
    <property type="entry name" value="PGBD-like superfamily/PGBD"/>
    <property type="match status" value="1"/>
</dbReference>
<evidence type="ECO:0000259" key="1">
    <source>
        <dbReference type="Pfam" id="PF01471"/>
    </source>
</evidence>
<proteinExistence type="predicted"/>
<feature type="domain" description="Peptidoglycan binding-like" evidence="1">
    <location>
        <begin position="126"/>
        <end position="158"/>
    </location>
</feature>
<evidence type="ECO:0000313" key="2">
    <source>
        <dbReference type="EMBL" id="MXN63775.1"/>
    </source>
</evidence>
<protein>
    <recommendedName>
        <fullName evidence="1">Peptidoglycan binding-like domain-containing protein</fullName>
    </recommendedName>
</protein>
<organism evidence="2 3">
    <name type="scientific">Stappia sediminis</name>
    <dbReference type="NCBI Taxonomy" id="2692190"/>
    <lineage>
        <taxon>Bacteria</taxon>
        <taxon>Pseudomonadati</taxon>
        <taxon>Pseudomonadota</taxon>
        <taxon>Alphaproteobacteria</taxon>
        <taxon>Hyphomicrobiales</taxon>
        <taxon>Stappiaceae</taxon>
        <taxon>Stappia</taxon>
    </lineage>
</organism>
<sequence>MSAVFAMNLVPLAAQEACEPVVLPPGENQVVISGEAPPRSPVCYLLEGREGDALHLRLLGAGNTMFTVVGVIDARIDYRFLMEGKSYEIHITQMLQSDDPEPFRLRLTISGGKESGLLLLRDPIAIRRLQSVLGTLGYDPGPVDGIFGGKSRAALAEFLNEHDIGLPPLPTEAAMQALTDTLNRLAARLDQAKAEREFRLKALS</sequence>
<dbReference type="InterPro" id="IPR036365">
    <property type="entry name" value="PGBD-like_sf"/>
</dbReference>
<reference evidence="2 3" key="1">
    <citation type="submission" date="2019-12" db="EMBL/GenBank/DDBJ databases">
        <authorList>
            <person name="Li M."/>
        </authorList>
    </citation>
    <scope>NUCLEOTIDE SEQUENCE [LARGE SCALE GENOMIC DNA]</scope>
    <source>
        <strain evidence="2 3">GBMRC 2046</strain>
    </source>
</reference>
<dbReference type="InterPro" id="IPR036366">
    <property type="entry name" value="PGBDSf"/>
</dbReference>
<gene>
    <name evidence="2" type="ORF">GR183_02560</name>
</gene>
<dbReference type="AlphaFoldDB" id="A0A7X3LRJ7"/>